<evidence type="ECO:0000313" key="2">
    <source>
        <dbReference type="EMBL" id="MFA9949125.1"/>
    </source>
</evidence>
<evidence type="ECO:0000313" key="1">
    <source>
        <dbReference type="EMBL" id="MFA9948755.1"/>
    </source>
</evidence>
<evidence type="ECO:0000313" key="3">
    <source>
        <dbReference type="EMBL" id="MFA9951123.1"/>
    </source>
</evidence>
<name>A0ABV4UJ46_9RHOO</name>
<proteinExistence type="predicted"/>
<dbReference type="Proteomes" id="UP001574673">
    <property type="component" value="Unassembled WGS sequence"/>
</dbReference>
<organism evidence="3 4">
    <name type="scientific">Dentiradicibacter hellwigii</name>
    <dbReference type="NCBI Taxonomy" id="3149053"/>
    <lineage>
        <taxon>Bacteria</taxon>
        <taxon>Pseudomonadati</taxon>
        <taxon>Pseudomonadota</taxon>
        <taxon>Betaproteobacteria</taxon>
        <taxon>Rhodocyclales</taxon>
        <taxon>Rhodocyclaceae</taxon>
        <taxon>Dentiradicibacter</taxon>
    </lineage>
</organism>
<dbReference type="EMBL" id="JBEUWX010000001">
    <property type="protein sequence ID" value="MFA9948755.1"/>
    <property type="molecule type" value="Genomic_DNA"/>
</dbReference>
<dbReference type="EMBL" id="JBEUWX010000003">
    <property type="protein sequence ID" value="MFA9951123.1"/>
    <property type="molecule type" value="Genomic_DNA"/>
</dbReference>
<reference evidence="3" key="2">
    <citation type="journal article" date="2025" name="Int. J. Syst. Evol. Microbiol.">
        <title>Dentiradicibacter hellwigii gen. nov., sp. nov., isolated from a secondary infected root canal in the human oral cavity.</title>
        <authorList>
            <person name="Bartsch S."/>
            <person name="Wittmer A."/>
            <person name="Weber A.K."/>
            <person name="Neumann-Schaal M."/>
            <person name="Wolf J."/>
            <person name="Gronow S."/>
            <person name="Turnbull J.D."/>
            <person name="Tennert C."/>
            <person name="Hacker G."/>
            <person name="Cieplik F."/>
            <person name="Al-Ahmad A."/>
        </authorList>
    </citation>
    <scope>NUCLEOTIDE SEQUENCE</scope>
    <source>
        <strain evidence="3">Wk13</strain>
    </source>
</reference>
<dbReference type="SUPFAM" id="SSF46785">
    <property type="entry name" value="Winged helix' DNA-binding domain"/>
    <property type="match status" value="1"/>
</dbReference>
<reference evidence="4" key="1">
    <citation type="submission" date="2024-06" db="EMBL/GenBank/DDBJ databases">
        <title>Radixoralia hellwigii gen. nov., sp nov., isolated from a root canal in the human oral cavity.</title>
        <authorList>
            <person name="Bartsch S."/>
            <person name="Wittmer A."/>
            <person name="Schulz A.-K."/>
            <person name="Neumann-Schaal M."/>
            <person name="Wolf J."/>
            <person name="Gronow S."/>
            <person name="Tennert C."/>
            <person name="Haecker G."/>
            <person name="Cieplik F."/>
            <person name="Al-Ahmad A."/>
        </authorList>
    </citation>
    <scope>NUCLEOTIDE SEQUENCE [LARGE SCALE GENOMIC DNA]</scope>
    <source>
        <strain evidence="4">Wk13</strain>
    </source>
</reference>
<comment type="caution">
    <text evidence="3">The sequence shown here is derived from an EMBL/GenBank/DDBJ whole genome shotgun (WGS) entry which is preliminary data.</text>
</comment>
<dbReference type="EMBL" id="JBEUWX010000001">
    <property type="protein sequence ID" value="MFA9949125.1"/>
    <property type="molecule type" value="Genomic_DNA"/>
</dbReference>
<gene>
    <name evidence="1" type="ORF">ABCS64_00175</name>
    <name evidence="2" type="ORF">ABCS64_02070</name>
    <name evidence="3" type="ORF">ABCS64_12450</name>
</gene>
<dbReference type="RefSeq" id="WP_418889929.1">
    <property type="nucleotide sequence ID" value="NZ_JBEUWX010000001.1"/>
</dbReference>
<dbReference type="InterPro" id="IPR036390">
    <property type="entry name" value="WH_DNA-bd_sf"/>
</dbReference>
<keyword evidence="4" id="KW-1185">Reference proteome</keyword>
<accession>A0ABV4UJ46</accession>
<protein>
    <submittedName>
        <fullName evidence="3">Helix-turn-helix domain-containing protein</fullName>
    </submittedName>
</protein>
<evidence type="ECO:0000313" key="4">
    <source>
        <dbReference type="Proteomes" id="UP001574673"/>
    </source>
</evidence>
<sequence>MRKPVTTYAGGKGPRQRVWEAIRAQRDAEWTRVQIAGLSGIDGSTLSSYIQSLEHAGIVKMVRQTPGARKHYRLINDEGVEAPRLRTDGSRCTRGLVQEQMWRTLRMMRGDTNARELAAHASTPRIPVAFGTANEYLKTLKKAGYLEVTLPGKGVSAQRCALARYRLISSCNTGPRPPVICKTRTVYDPNVDKIVWQAPVSDEDAIYG</sequence>